<protein>
    <recommendedName>
        <fullName evidence="1">STAS domain-containing protein</fullName>
    </recommendedName>
</protein>
<dbReference type="Pfam" id="PF13466">
    <property type="entry name" value="STAS_2"/>
    <property type="match status" value="1"/>
</dbReference>
<name>A0A0F9X8V7_9ZZZZ</name>
<dbReference type="AlphaFoldDB" id="A0A0F9X8V7"/>
<dbReference type="Gene3D" id="3.30.750.24">
    <property type="entry name" value="STAS domain"/>
    <property type="match status" value="1"/>
</dbReference>
<dbReference type="InterPro" id="IPR036513">
    <property type="entry name" value="STAS_dom_sf"/>
</dbReference>
<evidence type="ECO:0000259" key="1">
    <source>
        <dbReference type="PROSITE" id="PS50801"/>
    </source>
</evidence>
<organism evidence="2">
    <name type="scientific">marine sediment metagenome</name>
    <dbReference type="NCBI Taxonomy" id="412755"/>
    <lineage>
        <taxon>unclassified sequences</taxon>
        <taxon>metagenomes</taxon>
        <taxon>ecological metagenomes</taxon>
    </lineage>
</organism>
<sequence length="106" mass="11069">MTARVVDAGNGVLNMEGVLDFASVVPLREDLERAVESSQGNIILDLGGVTRANSVGLSLILIVARALASRGDRFHIRNVPSGLQSIATVCELDEWLASVTAPPSAG</sequence>
<accession>A0A0F9X8V7</accession>
<reference evidence="2" key="1">
    <citation type="journal article" date="2015" name="Nature">
        <title>Complex archaea that bridge the gap between prokaryotes and eukaryotes.</title>
        <authorList>
            <person name="Spang A."/>
            <person name="Saw J.H."/>
            <person name="Jorgensen S.L."/>
            <person name="Zaremba-Niedzwiedzka K."/>
            <person name="Martijn J."/>
            <person name="Lind A.E."/>
            <person name="van Eijk R."/>
            <person name="Schleper C."/>
            <person name="Guy L."/>
            <person name="Ettema T.J."/>
        </authorList>
    </citation>
    <scope>NUCLEOTIDE SEQUENCE</scope>
</reference>
<dbReference type="CDD" id="cd07043">
    <property type="entry name" value="STAS_anti-anti-sigma_factors"/>
    <property type="match status" value="1"/>
</dbReference>
<dbReference type="PROSITE" id="PS50801">
    <property type="entry name" value="STAS"/>
    <property type="match status" value="1"/>
</dbReference>
<dbReference type="SUPFAM" id="SSF52091">
    <property type="entry name" value="SpoIIaa-like"/>
    <property type="match status" value="1"/>
</dbReference>
<comment type="caution">
    <text evidence="2">The sequence shown here is derived from an EMBL/GenBank/DDBJ whole genome shotgun (WGS) entry which is preliminary data.</text>
</comment>
<proteinExistence type="predicted"/>
<dbReference type="EMBL" id="LAZR01000071">
    <property type="protein sequence ID" value="KKN95396.1"/>
    <property type="molecule type" value="Genomic_DNA"/>
</dbReference>
<evidence type="ECO:0000313" key="2">
    <source>
        <dbReference type="EMBL" id="KKN95396.1"/>
    </source>
</evidence>
<dbReference type="InterPro" id="IPR058548">
    <property type="entry name" value="MlaB-like_STAS"/>
</dbReference>
<dbReference type="InterPro" id="IPR002645">
    <property type="entry name" value="STAS_dom"/>
</dbReference>
<gene>
    <name evidence="2" type="ORF">LCGC14_0179230</name>
</gene>
<feature type="domain" description="STAS" evidence="1">
    <location>
        <begin position="12"/>
        <end position="106"/>
    </location>
</feature>